<accession>A0A0F9K7Y4</accession>
<dbReference type="EMBL" id="LAZR01014274">
    <property type="protein sequence ID" value="KKM18193.1"/>
    <property type="molecule type" value="Genomic_DNA"/>
</dbReference>
<feature type="transmembrane region" description="Helical" evidence="1">
    <location>
        <begin position="12"/>
        <end position="31"/>
    </location>
</feature>
<gene>
    <name evidence="2" type="ORF">LCGC14_1668090</name>
</gene>
<keyword evidence="1" id="KW-0472">Membrane</keyword>
<feature type="non-terminal residue" evidence="2">
    <location>
        <position position="1"/>
    </location>
</feature>
<keyword evidence="1" id="KW-0812">Transmembrane</keyword>
<name>A0A0F9K7Y4_9ZZZZ</name>
<reference evidence="2" key="1">
    <citation type="journal article" date="2015" name="Nature">
        <title>Complex archaea that bridge the gap between prokaryotes and eukaryotes.</title>
        <authorList>
            <person name="Spang A."/>
            <person name="Saw J.H."/>
            <person name="Jorgensen S.L."/>
            <person name="Zaremba-Niedzwiedzka K."/>
            <person name="Martijn J."/>
            <person name="Lind A.E."/>
            <person name="van Eijk R."/>
            <person name="Schleper C."/>
            <person name="Guy L."/>
            <person name="Ettema T.J."/>
        </authorList>
    </citation>
    <scope>NUCLEOTIDE SEQUENCE</scope>
</reference>
<evidence type="ECO:0000313" key="2">
    <source>
        <dbReference type="EMBL" id="KKM18193.1"/>
    </source>
</evidence>
<protein>
    <submittedName>
        <fullName evidence="2">Uncharacterized protein</fullName>
    </submittedName>
</protein>
<evidence type="ECO:0000256" key="1">
    <source>
        <dbReference type="SAM" id="Phobius"/>
    </source>
</evidence>
<dbReference type="AlphaFoldDB" id="A0A0F9K7Y4"/>
<keyword evidence="1" id="KW-1133">Transmembrane helix</keyword>
<comment type="caution">
    <text evidence="2">The sequence shown here is derived from an EMBL/GenBank/DDBJ whole genome shotgun (WGS) entry which is preliminary data.</text>
</comment>
<proteinExistence type="predicted"/>
<organism evidence="2">
    <name type="scientific">marine sediment metagenome</name>
    <dbReference type="NCBI Taxonomy" id="412755"/>
    <lineage>
        <taxon>unclassified sequences</taxon>
        <taxon>metagenomes</taxon>
        <taxon>ecological metagenomes</taxon>
    </lineage>
</organism>
<sequence>QRKPRRDAKEIMMSIFTSIGKNVVSIALWLAVTFPPYAFLIVVAGVNLWFAIGVTIYLLFVSRIYWFLEGKIWSAK</sequence>
<feature type="transmembrane region" description="Helical" evidence="1">
    <location>
        <begin position="37"/>
        <end position="61"/>
    </location>
</feature>